<evidence type="ECO:0000313" key="1">
    <source>
        <dbReference type="EMBL" id="CAM03886.1"/>
    </source>
</evidence>
<dbReference type="AlphaFoldDB" id="A4FIL1"/>
<keyword evidence="2" id="KW-1185">Reference proteome</keyword>
<dbReference type="STRING" id="405948.SACE_4617"/>
<sequence>MLLLLSLLAVLNSVAAIALIRQRIFAEQPASAAYGPTPGTSLDVGVPVESLSAGADKVLFGFISPQCGHCRIMLAEFVRFSARIRVVLVSAADPQEARAHLAAHDVDLPLVTGTDVFDANDVPGPPYAVVTDGRGIVLAQGGANRPEHLEELLSRADALRPPAT</sequence>
<protein>
    <submittedName>
        <fullName evidence="1">Methylamine utilization protein</fullName>
    </submittedName>
</protein>
<name>A4FIL1_SACEN</name>
<dbReference type="Gene3D" id="3.40.30.10">
    <property type="entry name" value="Glutaredoxin"/>
    <property type="match status" value="1"/>
</dbReference>
<dbReference type="HOGENOM" id="CLU_1617826_0_0_11"/>
<evidence type="ECO:0000313" key="2">
    <source>
        <dbReference type="Proteomes" id="UP000006728"/>
    </source>
</evidence>
<dbReference type="Proteomes" id="UP000006728">
    <property type="component" value="Chromosome"/>
</dbReference>
<dbReference type="EMBL" id="AM420293">
    <property type="protein sequence ID" value="CAM03886.1"/>
    <property type="molecule type" value="Genomic_DNA"/>
</dbReference>
<reference evidence="1 2" key="1">
    <citation type="journal article" date="2007" name="Nat. Biotechnol.">
        <title>Complete genome sequence of the erythromycin-producing bacterium Saccharopolyspora erythraea NRRL23338.</title>
        <authorList>
            <person name="Oliynyk M."/>
            <person name="Samborskyy M."/>
            <person name="Lester J.B."/>
            <person name="Mironenko T."/>
            <person name="Scott N."/>
            <person name="Dickens S."/>
            <person name="Haydock S.F."/>
            <person name="Leadlay P.F."/>
        </authorList>
    </citation>
    <scope>NUCLEOTIDE SEQUENCE [LARGE SCALE GENOMIC DNA]</scope>
    <source>
        <strain evidence="2">ATCC 11635 / DSM 40517 / JCM 4748 / NBRC 13426 / NCIMB 8594 / NRRL 2338</strain>
    </source>
</reference>
<dbReference type="KEGG" id="sen:SACE_4617"/>
<dbReference type="eggNOG" id="COG0526">
    <property type="taxonomic scope" value="Bacteria"/>
</dbReference>
<accession>A4FIL1</accession>
<proteinExistence type="predicted"/>
<gene>
    <name evidence="1" type="primary">mauD</name>
    <name evidence="1" type="ordered locus">SACE_4617</name>
</gene>
<dbReference type="InterPro" id="IPR036249">
    <property type="entry name" value="Thioredoxin-like_sf"/>
</dbReference>
<organism evidence="1 2">
    <name type="scientific">Saccharopolyspora erythraea (strain ATCC 11635 / DSM 40517 / JCM 4748 / NBRC 13426 / NCIMB 8594 / NRRL 2338)</name>
    <dbReference type="NCBI Taxonomy" id="405948"/>
    <lineage>
        <taxon>Bacteria</taxon>
        <taxon>Bacillati</taxon>
        <taxon>Actinomycetota</taxon>
        <taxon>Actinomycetes</taxon>
        <taxon>Pseudonocardiales</taxon>
        <taxon>Pseudonocardiaceae</taxon>
        <taxon>Saccharopolyspora</taxon>
    </lineage>
</organism>
<dbReference type="SUPFAM" id="SSF52833">
    <property type="entry name" value="Thioredoxin-like"/>
    <property type="match status" value="1"/>
</dbReference>